<reference evidence="1" key="2">
    <citation type="submission" date="2020-09" db="EMBL/GenBank/DDBJ databases">
        <authorList>
            <person name="Sun Q."/>
            <person name="Zhou Y."/>
        </authorList>
    </citation>
    <scope>NUCLEOTIDE SEQUENCE</scope>
    <source>
        <strain evidence="1">CGMCC 4.5737</strain>
    </source>
</reference>
<sequence length="109" mass="12038">MSARPDLPGMGWASVERARRQTHARLDRVQQGLEEIAAELRQGPPEGWSEGIPTTIAAVHEQMVTRLIIAASQVDRARTLLDQAAAEEQDRLRRARAWTEPGSDAGSAW</sequence>
<comment type="caution">
    <text evidence="1">The sequence shown here is derived from an EMBL/GenBank/DDBJ whole genome shotgun (WGS) entry which is preliminary data.</text>
</comment>
<keyword evidence="2" id="KW-1185">Reference proteome</keyword>
<accession>A0A8J3CHM8</accession>
<protein>
    <submittedName>
        <fullName evidence="1">Uncharacterized protein</fullName>
    </submittedName>
</protein>
<gene>
    <name evidence="1" type="ORF">GCM10012275_43230</name>
</gene>
<proteinExistence type="predicted"/>
<dbReference type="RefSeq" id="WP_189060230.1">
    <property type="nucleotide sequence ID" value="NZ_BMMK01000022.1"/>
</dbReference>
<dbReference type="AlphaFoldDB" id="A0A8J3CHM8"/>
<organism evidence="1 2">
    <name type="scientific">Longimycelium tulufanense</name>
    <dbReference type="NCBI Taxonomy" id="907463"/>
    <lineage>
        <taxon>Bacteria</taxon>
        <taxon>Bacillati</taxon>
        <taxon>Actinomycetota</taxon>
        <taxon>Actinomycetes</taxon>
        <taxon>Pseudonocardiales</taxon>
        <taxon>Pseudonocardiaceae</taxon>
        <taxon>Longimycelium</taxon>
    </lineage>
</organism>
<reference evidence="1" key="1">
    <citation type="journal article" date="2014" name="Int. J. Syst. Evol. Microbiol.">
        <title>Complete genome sequence of Corynebacterium casei LMG S-19264T (=DSM 44701T), isolated from a smear-ripened cheese.</title>
        <authorList>
            <consortium name="US DOE Joint Genome Institute (JGI-PGF)"/>
            <person name="Walter F."/>
            <person name="Albersmeier A."/>
            <person name="Kalinowski J."/>
            <person name="Ruckert C."/>
        </authorList>
    </citation>
    <scope>NUCLEOTIDE SEQUENCE</scope>
    <source>
        <strain evidence="1">CGMCC 4.5737</strain>
    </source>
</reference>
<dbReference type="Proteomes" id="UP000637578">
    <property type="component" value="Unassembled WGS sequence"/>
</dbReference>
<dbReference type="EMBL" id="BMMK01000022">
    <property type="protein sequence ID" value="GGM68018.1"/>
    <property type="molecule type" value="Genomic_DNA"/>
</dbReference>
<evidence type="ECO:0000313" key="1">
    <source>
        <dbReference type="EMBL" id="GGM68018.1"/>
    </source>
</evidence>
<evidence type="ECO:0000313" key="2">
    <source>
        <dbReference type="Proteomes" id="UP000637578"/>
    </source>
</evidence>
<name>A0A8J3CHM8_9PSEU</name>